<dbReference type="InterPro" id="IPR018062">
    <property type="entry name" value="HTH_AraC-typ_CS"/>
</dbReference>
<keyword evidence="8" id="KW-1185">Reference proteome</keyword>
<evidence type="ECO:0000313" key="8">
    <source>
        <dbReference type="Proteomes" id="UP000479114"/>
    </source>
</evidence>
<dbReference type="EMBL" id="CP048286">
    <property type="protein sequence ID" value="QHW31096.1"/>
    <property type="molecule type" value="Genomic_DNA"/>
</dbReference>
<evidence type="ECO:0000256" key="1">
    <source>
        <dbReference type="ARBA" id="ARBA00023015"/>
    </source>
</evidence>
<evidence type="ECO:0000256" key="4">
    <source>
        <dbReference type="PROSITE-ProRule" id="PRU00169"/>
    </source>
</evidence>
<dbReference type="PANTHER" id="PTHR43280">
    <property type="entry name" value="ARAC-FAMILY TRANSCRIPTIONAL REGULATOR"/>
    <property type="match status" value="1"/>
</dbReference>
<dbReference type="InterPro" id="IPR001789">
    <property type="entry name" value="Sig_transdc_resp-reg_receiver"/>
</dbReference>
<dbReference type="KEGG" id="prz:GZH47_09675"/>
<dbReference type="SMART" id="SM00342">
    <property type="entry name" value="HTH_ARAC"/>
    <property type="match status" value="1"/>
</dbReference>
<proteinExistence type="predicted"/>
<gene>
    <name evidence="7" type="ORF">GZH47_09675</name>
</gene>
<reference evidence="7 8" key="1">
    <citation type="submission" date="2020-02" db="EMBL/GenBank/DDBJ databases">
        <title>Paenibacillus sp. nov., isolated from rhizosphere soil of tomato.</title>
        <authorList>
            <person name="Weon H.-Y."/>
            <person name="Lee S.A."/>
        </authorList>
    </citation>
    <scope>NUCLEOTIDE SEQUENCE [LARGE SCALE GENOMIC DNA]</scope>
    <source>
        <strain evidence="7 8">14171R-81</strain>
    </source>
</reference>
<sequence>MKAIIIDDERHVREAVSLLVNWSEYGIDTVLEADNGQTGISLIQDERPALVFTDMMMPVLGGEQLMAWVAEHAPASKVIVISGHDNFAYVRTAVQYGGMDYILKPIDPDQLNNAVARAVDSWRAEERDRSRSRGIDMELNRLKPVYAEQQFGALLKGAGSAQEFAASLRGRAAEAPLADIRIAVLALDSAPPALTAKFGQDGGDLLAFAAANIANELLGARGCGQAFRHSTHAHQEIALLFWSGMDDVCGLLVEINDALHAAFKARFAFGAGLPAPFPQGLAASYRQARTALLKRNLLQKGKHIHLFAPEAAGDADPALFFSAYEERIRLAVQSGDMDAIRKALQLWFDALDVKAKLTPEHLLLWRQEFRLATAIWEGAAQLADTARPYPDQAEEPIPFDANGGFDYGAWKETFVREAIETAKRLQEGGGKGSTIRDIAAYIAQFAHEDLTLQSISDRFRLSREYISRKFKQELNQNVSDYMTTCRIDRAKMLLASPHLKITKIAEMAGFQDEKYFSKVFKKWTGSTPSEYRKRLYNVDRQ</sequence>
<dbReference type="PROSITE" id="PS00041">
    <property type="entry name" value="HTH_ARAC_FAMILY_1"/>
    <property type="match status" value="1"/>
</dbReference>
<feature type="domain" description="HTH araC/xylS-type" evidence="5">
    <location>
        <begin position="436"/>
        <end position="534"/>
    </location>
</feature>
<dbReference type="InterPro" id="IPR020449">
    <property type="entry name" value="Tscrpt_reg_AraC-type_HTH"/>
</dbReference>
<dbReference type="PRINTS" id="PR00032">
    <property type="entry name" value="HTHARAC"/>
</dbReference>
<dbReference type="Pfam" id="PF17853">
    <property type="entry name" value="GGDEF_2"/>
    <property type="match status" value="1"/>
</dbReference>
<dbReference type="GO" id="GO:0003700">
    <property type="term" value="F:DNA-binding transcription factor activity"/>
    <property type="evidence" value="ECO:0007669"/>
    <property type="project" value="InterPro"/>
</dbReference>
<organism evidence="7 8">
    <name type="scientific">Paenibacillus rhizovicinus</name>
    <dbReference type="NCBI Taxonomy" id="2704463"/>
    <lineage>
        <taxon>Bacteria</taxon>
        <taxon>Bacillati</taxon>
        <taxon>Bacillota</taxon>
        <taxon>Bacilli</taxon>
        <taxon>Bacillales</taxon>
        <taxon>Paenibacillaceae</taxon>
        <taxon>Paenibacillus</taxon>
    </lineage>
</organism>
<dbReference type="Gene3D" id="1.10.10.60">
    <property type="entry name" value="Homeodomain-like"/>
    <property type="match status" value="2"/>
</dbReference>
<dbReference type="PROSITE" id="PS01124">
    <property type="entry name" value="HTH_ARAC_FAMILY_2"/>
    <property type="match status" value="1"/>
</dbReference>
<dbReference type="InterPro" id="IPR018060">
    <property type="entry name" value="HTH_AraC"/>
</dbReference>
<dbReference type="InterPro" id="IPR041522">
    <property type="entry name" value="CdaR_GGDEF"/>
</dbReference>
<evidence type="ECO:0000313" key="7">
    <source>
        <dbReference type="EMBL" id="QHW31096.1"/>
    </source>
</evidence>
<accession>A0A6C0NYS8</accession>
<protein>
    <submittedName>
        <fullName evidence="7">Response regulator</fullName>
    </submittedName>
</protein>
<dbReference type="InterPro" id="IPR009057">
    <property type="entry name" value="Homeodomain-like_sf"/>
</dbReference>
<feature type="domain" description="Response regulatory" evidence="6">
    <location>
        <begin position="2"/>
        <end position="119"/>
    </location>
</feature>
<dbReference type="SUPFAM" id="SSF46689">
    <property type="entry name" value="Homeodomain-like"/>
    <property type="match status" value="1"/>
</dbReference>
<evidence type="ECO:0000256" key="2">
    <source>
        <dbReference type="ARBA" id="ARBA00023125"/>
    </source>
</evidence>
<dbReference type="PROSITE" id="PS50110">
    <property type="entry name" value="RESPONSE_REGULATORY"/>
    <property type="match status" value="1"/>
</dbReference>
<keyword evidence="2" id="KW-0238">DNA-binding</keyword>
<dbReference type="RefSeq" id="WP_162639905.1">
    <property type="nucleotide sequence ID" value="NZ_CP048286.1"/>
</dbReference>
<name>A0A6C0NYS8_9BACL</name>
<dbReference type="GO" id="GO:0043565">
    <property type="term" value="F:sequence-specific DNA binding"/>
    <property type="evidence" value="ECO:0007669"/>
    <property type="project" value="InterPro"/>
</dbReference>
<dbReference type="Pfam" id="PF12833">
    <property type="entry name" value="HTH_18"/>
    <property type="match status" value="1"/>
</dbReference>
<keyword evidence="4" id="KW-0597">Phosphoprotein</keyword>
<dbReference type="SUPFAM" id="SSF52172">
    <property type="entry name" value="CheY-like"/>
    <property type="match status" value="1"/>
</dbReference>
<dbReference type="Gene3D" id="3.40.50.2300">
    <property type="match status" value="1"/>
</dbReference>
<keyword evidence="3" id="KW-0804">Transcription</keyword>
<dbReference type="SMART" id="SM00448">
    <property type="entry name" value="REC"/>
    <property type="match status" value="1"/>
</dbReference>
<evidence type="ECO:0000256" key="3">
    <source>
        <dbReference type="ARBA" id="ARBA00023163"/>
    </source>
</evidence>
<dbReference type="GO" id="GO:0000160">
    <property type="term" value="P:phosphorelay signal transduction system"/>
    <property type="evidence" value="ECO:0007669"/>
    <property type="project" value="InterPro"/>
</dbReference>
<evidence type="ECO:0000259" key="6">
    <source>
        <dbReference type="PROSITE" id="PS50110"/>
    </source>
</evidence>
<feature type="modified residue" description="4-aspartylphosphate" evidence="4">
    <location>
        <position position="54"/>
    </location>
</feature>
<dbReference type="Pfam" id="PF00072">
    <property type="entry name" value="Response_reg"/>
    <property type="match status" value="1"/>
</dbReference>
<dbReference type="CDD" id="cd17536">
    <property type="entry name" value="REC_YesN-like"/>
    <property type="match status" value="1"/>
</dbReference>
<dbReference type="PANTHER" id="PTHR43280:SF2">
    <property type="entry name" value="HTH-TYPE TRANSCRIPTIONAL REGULATOR EXSA"/>
    <property type="match status" value="1"/>
</dbReference>
<dbReference type="AlphaFoldDB" id="A0A6C0NYS8"/>
<dbReference type="InterPro" id="IPR011006">
    <property type="entry name" value="CheY-like_superfamily"/>
</dbReference>
<dbReference type="Proteomes" id="UP000479114">
    <property type="component" value="Chromosome"/>
</dbReference>
<keyword evidence="1" id="KW-0805">Transcription regulation</keyword>
<evidence type="ECO:0000259" key="5">
    <source>
        <dbReference type="PROSITE" id="PS01124"/>
    </source>
</evidence>